<dbReference type="GO" id="GO:0016020">
    <property type="term" value="C:membrane"/>
    <property type="evidence" value="ECO:0007669"/>
    <property type="project" value="UniProtKB-SubCell"/>
</dbReference>
<feature type="transmembrane region" description="Helical" evidence="7">
    <location>
        <begin position="304"/>
        <end position="323"/>
    </location>
</feature>
<evidence type="ECO:0000259" key="8">
    <source>
        <dbReference type="PROSITE" id="PS50850"/>
    </source>
</evidence>
<feature type="domain" description="Major facilitator superfamily (MFS) profile" evidence="8">
    <location>
        <begin position="39"/>
        <end position="433"/>
    </location>
</feature>
<evidence type="ECO:0000313" key="11">
    <source>
        <dbReference type="RefSeq" id="XP_022094171.1"/>
    </source>
</evidence>
<dbReference type="InterPro" id="IPR020846">
    <property type="entry name" value="MFS_dom"/>
</dbReference>
<feature type="transmembrane region" description="Helical" evidence="7">
    <location>
        <begin position="104"/>
        <end position="124"/>
    </location>
</feature>
<dbReference type="AlphaFoldDB" id="A0A8B7YRZ5"/>
<keyword evidence="9" id="KW-1185">Reference proteome</keyword>
<evidence type="ECO:0000256" key="4">
    <source>
        <dbReference type="ARBA" id="ARBA00022989"/>
    </source>
</evidence>
<proteinExistence type="predicted"/>
<protein>
    <submittedName>
        <fullName evidence="10 11">MFS-type transporter SLC18B1-like isoform X1</fullName>
    </submittedName>
</protein>
<keyword evidence="2" id="KW-0813">Transport</keyword>
<dbReference type="Proteomes" id="UP000694845">
    <property type="component" value="Unplaced"/>
</dbReference>
<keyword evidence="4 7" id="KW-1133">Transmembrane helix</keyword>
<dbReference type="GeneID" id="110981158"/>
<evidence type="ECO:0000256" key="6">
    <source>
        <dbReference type="SAM" id="MobiDB-lite"/>
    </source>
</evidence>
<feature type="transmembrane region" description="Helical" evidence="7">
    <location>
        <begin position="198"/>
        <end position="219"/>
    </location>
</feature>
<evidence type="ECO:0000256" key="5">
    <source>
        <dbReference type="ARBA" id="ARBA00023136"/>
    </source>
</evidence>
<dbReference type="GO" id="GO:0022857">
    <property type="term" value="F:transmembrane transporter activity"/>
    <property type="evidence" value="ECO:0007669"/>
    <property type="project" value="InterPro"/>
</dbReference>
<feature type="transmembrane region" description="Helical" evidence="7">
    <location>
        <begin position="136"/>
        <end position="160"/>
    </location>
</feature>
<dbReference type="InterPro" id="IPR036259">
    <property type="entry name" value="MFS_trans_sf"/>
</dbReference>
<evidence type="ECO:0000256" key="2">
    <source>
        <dbReference type="ARBA" id="ARBA00022448"/>
    </source>
</evidence>
<dbReference type="InterPro" id="IPR011701">
    <property type="entry name" value="MFS"/>
</dbReference>
<dbReference type="PANTHER" id="PTHR23506">
    <property type="entry name" value="GH10249P"/>
    <property type="match status" value="1"/>
</dbReference>
<reference evidence="10 11" key="1">
    <citation type="submission" date="2025-04" db="UniProtKB">
        <authorList>
            <consortium name="RefSeq"/>
        </authorList>
    </citation>
    <scope>IDENTIFICATION</scope>
</reference>
<comment type="subcellular location">
    <subcellularLocation>
        <location evidence="1">Membrane</location>
        <topology evidence="1">Multi-pass membrane protein</topology>
    </subcellularLocation>
</comment>
<accession>A0A8B7YRZ5</accession>
<dbReference type="SUPFAM" id="SSF103473">
    <property type="entry name" value="MFS general substrate transporter"/>
    <property type="match status" value="1"/>
</dbReference>
<feature type="transmembrane region" description="Helical" evidence="7">
    <location>
        <begin position="73"/>
        <end position="92"/>
    </location>
</feature>
<feature type="region of interest" description="Disordered" evidence="6">
    <location>
        <begin position="1"/>
        <end position="29"/>
    </location>
</feature>
<dbReference type="Pfam" id="PF07690">
    <property type="entry name" value="MFS_1"/>
    <property type="match status" value="1"/>
</dbReference>
<dbReference type="OrthoDB" id="446368at2759"/>
<feature type="transmembrane region" description="Helical" evidence="7">
    <location>
        <begin position="240"/>
        <end position="262"/>
    </location>
</feature>
<evidence type="ECO:0000256" key="3">
    <source>
        <dbReference type="ARBA" id="ARBA00022692"/>
    </source>
</evidence>
<dbReference type="KEGG" id="aplc:110981158"/>
<feature type="transmembrane region" description="Helical" evidence="7">
    <location>
        <begin position="335"/>
        <end position="353"/>
    </location>
</feature>
<dbReference type="PROSITE" id="PS50850">
    <property type="entry name" value="MFS"/>
    <property type="match status" value="1"/>
</dbReference>
<feature type="transmembrane region" description="Helical" evidence="7">
    <location>
        <begin position="274"/>
        <end position="297"/>
    </location>
</feature>
<dbReference type="InterPro" id="IPR050930">
    <property type="entry name" value="MFS_Vesicular_Transporter"/>
</dbReference>
<sequence length="463" mass="49299">MTIRMTENNSEDAVLPSESAAPNDESSEKEETTFHKKATFVCAALGTFTAWLTFSVIAVFFPNEAKARGMSQTVIGLVFSSFSVAAGISSPIWGKLLPLIGARFAFLAGAFVAGSCNILFGFIIDMPTDATFTAFSFAIRLLEGLGSSACATSTAAILAYTFPENVGMSMSLFETCAGVAFAVGPAAGGLLFEAGGFRVPFFVLGGAVLATVGASCFFMPDHGSEEKQSGPIVQVLKIPAVWVCMLAICANFIGFTALHPILSVHLETLDFSVLGRSLLFCCLGVSYAVGTVVWGYVVDKKKCTRTVISLGTFGAVIGFFLLGPSPVLNITPTRVLVGLVIPFLAFAMAMMTIPPMLDMIISAEWYGIPYNMGLVGIISGLWNMAVSIGMMVGPMLASWLTDCLGFGYATTIIACGFLAVWLVLCFFGAWEYRCGKGRRPPMEEPKDDSHTDFEEMVLLSKAP</sequence>
<evidence type="ECO:0000313" key="10">
    <source>
        <dbReference type="RefSeq" id="XP_022094163.1"/>
    </source>
</evidence>
<organism evidence="9 11">
    <name type="scientific">Acanthaster planci</name>
    <name type="common">Crown-of-thorns starfish</name>
    <dbReference type="NCBI Taxonomy" id="133434"/>
    <lineage>
        <taxon>Eukaryota</taxon>
        <taxon>Metazoa</taxon>
        <taxon>Echinodermata</taxon>
        <taxon>Eleutherozoa</taxon>
        <taxon>Asterozoa</taxon>
        <taxon>Asteroidea</taxon>
        <taxon>Valvatacea</taxon>
        <taxon>Valvatida</taxon>
        <taxon>Acanthasteridae</taxon>
        <taxon>Acanthaster</taxon>
    </lineage>
</organism>
<evidence type="ECO:0000256" key="1">
    <source>
        <dbReference type="ARBA" id="ARBA00004141"/>
    </source>
</evidence>
<feature type="transmembrane region" description="Helical" evidence="7">
    <location>
        <begin position="406"/>
        <end position="430"/>
    </location>
</feature>
<dbReference type="OMA" id="RLNFEWA"/>
<feature type="transmembrane region" description="Helical" evidence="7">
    <location>
        <begin position="38"/>
        <end position="61"/>
    </location>
</feature>
<keyword evidence="3 7" id="KW-0812">Transmembrane</keyword>
<feature type="transmembrane region" description="Helical" evidence="7">
    <location>
        <begin position="172"/>
        <end position="192"/>
    </location>
</feature>
<dbReference type="RefSeq" id="XP_022094163.1">
    <property type="nucleotide sequence ID" value="XM_022238471.1"/>
</dbReference>
<name>A0A8B7YRZ5_ACAPL</name>
<evidence type="ECO:0000256" key="7">
    <source>
        <dbReference type="SAM" id="Phobius"/>
    </source>
</evidence>
<dbReference type="RefSeq" id="XP_022094171.1">
    <property type="nucleotide sequence ID" value="XM_022238479.1"/>
</dbReference>
<dbReference type="PANTHER" id="PTHR23506:SF26">
    <property type="entry name" value="MFS-TYPE TRANSPORTER SLC18B1"/>
    <property type="match status" value="1"/>
</dbReference>
<gene>
    <name evidence="10 11" type="primary">LOC110981158</name>
</gene>
<keyword evidence="5 7" id="KW-0472">Membrane</keyword>
<dbReference type="Gene3D" id="1.20.1250.20">
    <property type="entry name" value="MFS general substrate transporter like domains"/>
    <property type="match status" value="2"/>
</dbReference>
<feature type="transmembrane region" description="Helical" evidence="7">
    <location>
        <begin position="374"/>
        <end position="400"/>
    </location>
</feature>
<evidence type="ECO:0000313" key="9">
    <source>
        <dbReference type="Proteomes" id="UP000694845"/>
    </source>
</evidence>